<evidence type="ECO:0000313" key="1">
    <source>
        <dbReference type="EMBL" id="OGK24886.1"/>
    </source>
</evidence>
<dbReference type="EMBL" id="MFZO01000025">
    <property type="protein sequence ID" value="OGK24886.1"/>
    <property type="molecule type" value="Genomic_DNA"/>
</dbReference>
<dbReference type="InterPro" id="IPR029063">
    <property type="entry name" value="SAM-dependent_MTases_sf"/>
</dbReference>
<comment type="caution">
    <text evidence="1">The sequence shown here is derived from an EMBL/GenBank/DDBJ whole genome shotgun (WGS) entry which is preliminary data.</text>
</comment>
<accession>A0A1F7H1Y8</accession>
<dbReference type="CDD" id="cd02440">
    <property type="entry name" value="AdoMet_MTases"/>
    <property type="match status" value="1"/>
</dbReference>
<dbReference type="Proteomes" id="UP000177913">
    <property type="component" value="Unassembled WGS sequence"/>
</dbReference>
<dbReference type="Pfam" id="PF13489">
    <property type="entry name" value="Methyltransf_23"/>
    <property type="match status" value="1"/>
</dbReference>
<organism evidence="1 2">
    <name type="scientific">Candidatus Roizmanbacteria bacterium RIFCSPHIGHO2_02_FULL_38_11</name>
    <dbReference type="NCBI Taxonomy" id="1802039"/>
    <lineage>
        <taxon>Bacteria</taxon>
        <taxon>Candidatus Roizmaniibacteriota</taxon>
    </lineage>
</organism>
<reference evidence="1 2" key="1">
    <citation type="journal article" date="2016" name="Nat. Commun.">
        <title>Thousands of microbial genomes shed light on interconnected biogeochemical processes in an aquifer system.</title>
        <authorList>
            <person name="Anantharaman K."/>
            <person name="Brown C.T."/>
            <person name="Hug L.A."/>
            <person name="Sharon I."/>
            <person name="Castelle C.J."/>
            <person name="Probst A.J."/>
            <person name="Thomas B.C."/>
            <person name="Singh A."/>
            <person name="Wilkins M.J."/>
            <person name="Karaoz U."/>
            <person name="Brodie E.L."/>
            <person name="Williams K.H."/>
            <person name="Hubbard S.S."/>
            <person name="Banfield J.F."/>
        </authorList>
    </citation>
    <scope>NUCLEOTIDE SEQUENCE [LARGE SCALE GENOMIC DNA]</scope>
</reference>
<dbReference type="PANTHER" id="PTHR43861">
    <property type="entry name" value="TRANS-ACONITATE 2-METHYLTRANSFERASE-RELATED"/>
    <property type="match status" value="1"/>
</dbReference>
<gene>
    <name evidence="1" type="ORF">A3C25_04305</name>
</gene>
<dbReference type="SUPFAM" id="SSF53335">
    <property type="entry name" value="S-adenosyl-L-methionine-dependent methyltransferases"/>
    <property type="match status" value="1"/>
</dbReference>
<name>A0A1F7H1Y8_9BACT</name>
<sequence>MPKCEICNYRKPKFFHGIAKYTYYKCTRCTTLFLYPKPTVVQITNYYKKSFKYPAGETNEKIIRARAKSILKNLNKLNPNGKTLLDVGSGYGYFIDEAKQINYEAIGVEPSKNLAEISLYPPAGRAGRYNDIVYNLTLQEYFKLNKTTKFDFISLIHTIEHVVNPLETIAKVIKLLNPGGILYIETPNLDSHLFNAEKYNYTFLTPPDHIWLFSQRSIHFILKKIPGIEVEKISTYSYPEHFMGILKSIFIRHSERSRGISYNTNSIEKDPSTHIRSVGMTNNTIAKKTKMLLFDKLLAPLFTPLLNLGIKGSILELYIKKK</sequence>
<dbReference type="Gene3D" id="3.40.50.150">
    <property type="entry name" value="Vaccinia Virus protein VP39"/>
    <property type="match status" value="1"/>
</dbReference>
<protein>
    <recommendedName>
        <fullName evidence="3">Methyltransferase</fullName>
    </recommendedName>
</protein>
<proteinExistence type="predicted"/>
<dbReference type="AlphaFoldDB" id="A0A1F7H1Y8"/>
<evidence type="ECO:0008006" key="3">
    <source>
        <dbReference type="Google" id="ProtNLM"/>
    </source>
</evidence>
<evidence type="ECO:0000313" key="2">
    <source>
        <dbReference type="Proteomes" id="UP000177913"/>
    </source>
</evidence>